<dbReference type="Gene3D" id="2.130.10.130">
    <property type="entry name" value="Integrin alpha, N-terminal"/>
    <property type="match status" value="4"/>
</dbReference>
<sequence length="1109" mass="124862">MRNIIAVLWVFSCLSSWSQENKLFSKLNADETGIHFENTIVDDREKNVLLYANFYGGAGVGVADFNNDGLMDVYFAGNMVEDELYINKGQFKFENITKKANLINDGGWSTGVTIVDINNDGYKDIYVSRELYDHQPELRRNLLYVNNGDATFTESAEKYGIANKQRTRHATFLDYNKDGFLDLFLLTQPPNPGSYSEYFGTTLLKPEYHLVLYKNTGKGSFVDVSKEANVGLTGFPNAVSASDLNNDGWTDLYVANDFYAPDFIFMNNKDGTFTNVANTALNHMSFYSMGVDAGDINNDGNLDVFVVDMVAEDNFRLKANMSGMNPQSFWNVVNNGGHYQYMFNNFHLNNGNGTYSDVAQLTNMATTDWSWANLIADFDNDGLKDVYITNGLLRDIRNTDADKKVGAYVMETANKWVADNPNGGEVSIWDILDLEKTLSIIPSQPIPNYAFKNDGDLNFEDVSSLWGLDQNSFSNGAAYADFDNDGDLDLIVNNVNSKAFVYRNNSRSNNYIRLQLNSKNNIPTLGTRIEITTGSQKQYFETTNVRGIYSTSEETVHFGVGEVTQIDEIKVIWPNDKVSVLEDVKVNQQLDLLLEDAKKKREQSKNRDQELLFEDITPEISLNHFHRENEFSDYDYQVLLPHKMSQFGPSLAVGDVNNDDKVDLFIGGAAGLPASLYIQNGDRFVKSDVDLWNKEAMYEDVDAAFIDVNNDGFLDLYVVSGGNEFEDKSESYADRFYINDGSGKFNKMKIQNLDNISGSIVKAQDVDNDGDLDLFVGGRLKARKYPEPTSSMLLINDNGKLVNKTRKLASEMENIGMITDAIWDDFNKDGWVDLIVVGEWMPVTFFQNVEGTLVKKEVPGLSETTGWWFSIEKGDFDNDGDSDFIVGNIGLNYKYKTSPENPFDVYYHDFDNNGSNDIVLGYYQENKHYPLRGFSCSSQQVPSLKKTFKKYDVFASLELEEVYGEDNLEKALHYKADTFASVYIENLGNGEYAFKALPNMSQLSSINDMLIDDFNDDGNLDVLFTGNLFVSEIETTRNDAGTGGLLLGDGKGGFEFVSNTNSGFFTRGDAKKMKFIEDKGWVLIANNNDILQVFKFNSKSDLKQHQRSK</sequence>
<dbReference type="EMBL" id="FPAG01000011">
    <property type="protein sequence ID" value="SFT15714.1"/>
    <property type="molecule type" value="Genomic_DNA"/>
</dbReference>
<name>A0A1I6VQK8_9FLAO</name>
<dbReference type="InterPro" id="IPR013517">
    <property type="entry name" value="FG-GAP"/>
</dbReference>
<reference evidence="3 4" key="1">
    <citation type="submission" date="2016-10" db="EMBL/GenBank/DDBJ databases">
        <authorList>
            <person name="de Groot N.N."/>
        </authorList>
    </citation>
    <scope>NUCLEOTIDE SEQUENCE [LARGE SCALE GENOMIC DNA]</scope>
    <source>
        <strain evidence="3 4">CGMCC 1.6114</strain>
    </source>
</reference>
<dbReference type="RefSeq" id="WP_074980190.1">
    <property type="nucleotide sequence ID" value="NZ_FPAG01000011.1"/>
</dbReference>
<dbReference type="InterPro" id="IPR027039">
    <property type="entry name" value="Crtac1"/>
</dbReference>
<keyword evidence="1" id="KW-0732">Signal</keyword>
<feature type="domain" description="ASPIC/UnbV" evidence="2">
    <location>
        <begin position="525"/>
        <end position="590"/>
    </location>
</feature>
<dbReference type="AlphaFoldDB" id="A0A1I6VQK8"/>
<proteinExistence type="predicted"/>
<dbReference type="SUPFAM" id="SSF69318">
    <property type="entry name" value="Integrin alpha N-terminal domain"/>
    <property type="match status" value="3"/>
</dbReference>
<evidence type="ECO:0000313" key="4">
    <source>
        <dbReference type="Proteomes" id="UP000183209"/>
    </source>
</evidence>
<evidence type="ECO:0000259" key="2">
    <source>
        <dbReference type="Pfam" id="PF07593"/>
    </source>
</evidence>
<organism evidence="3 4">
    <name type="scientific">Zhouia amylolytica</name>
    <dbReference type="NCBI Taxonomy" id="376730"/>
    <lineage>
        <taxon>Bacteria</taxon>
        <taxon>Pseudomonadati</taxon>
        <taxon>Bacteroidota</taxon>
        <taxon>Flavobacteriia</taxon>
        <taxon>Flavobacteriales</taxon>
        <taxon>Flavobacteriaceae</taxon>
        <taxon>Zhouia</taxon>
    </lineage>
</organism>
<evidence type="ECO:0000256" key="1">
    <source>
        <dbReference type="ARBA" id="ARBA00022729"/>
    </source>
</evidence>
<evidence type="ECO:0000313" key="3">
    <source>
        <dbReference type="EMBL" id="SFT15714.1"/>
    </source>
</evidence>
<dbReference type="PANTHER" id="PTHR16026:SF0">
    <property type="entry name" value="CARTILAGE ACIDIC PROTEIN 1"/>
    <property type="match status" value="1"/>
</dbReference>
<dbReference type="Pfam" id="PF07593">
    <property type="entry name" value="UnbV_ASPIC"/>
    <property type="match status" value="1"/>
</dbReference>
<dbReference type="PANTHER" id="PTHR16026">
    <property type="entry name" value="CARTILAGE ACIDIC PROTEIN 1"/>
    <property type="match status" value="1"/>
</dbReference>
<accession>A0A1I6VQK8</accession>
<dbReference type="Proteomes" id="UP000183209">
    <property type="component" value="Unassembled WGS sequence"/>
</dbReference>
<dbReference type="InterPro" id="IPR028994">
    <property type="entry name" value="Integrin_alpha_N"/>
</dbReference>
<dbReference type="Pfam" id="PF13517">
    <property type="entry name" value="FG-GAP_3"/>
    <property type="match status" value="5"/>
</dbReference>
<gene>
    <name evidence="3" type="ORF">SAMN04487906_3279</name>
</gene>
<dbReference type="InterPro" id="IPR011519">
    <property type="entry name" value="UnbV_ASPIC"/>
</dbReference>
<protein>
    <submittedName>
        <fullName evidence="3">Repeat domain-containing protein</fullName>
    </submittedName>
</protein>